<evidence type="ECO:0000256" key="1">
    <source>
        <dbReference type="ARBA" id="ARBA00008857"/>
    </source>
</evidence>
<evidence type="ECO:0000256" key="5">
    <source>
        <dbReference type="PROSITE-ProRule" id="PRU01248"/>
    </source>
</evidence>
<comment type="similarity">
    <text evidence="1">Belongs to the 'phage' integrase family.</text>
</comment>
<dbReference type="PANTHER" id="PTHR30349">
    <property type="entry name" value="PHAGE INTEGRASE-RELATED"/>
    <property type="match status" value="1"/>
</dbReference>
<dbReference type="PROSITE" id="PS51900">
    <property type="entry name" value="CB"/>
    <property type="match status" value="1"/>
</dbReference>
<dbReference type="InterPro" id="IPR010998">
    <property type="entry name" value="Integrase_recombinase_N"/>
</dbReference>
<dbReference type="InterPro" id="IPR011010">
    <property type="entry name" value="DNA_brk_join_enz"/>
</dbReference>
<organism evidence="8 9">
    <name type="scientific">Henriciella barbarensis</name>
    <dbReference type="NCBI Taxonomy" id="86342"/>
    <lineage>
        <taxon>Bacteria</taxon>
        <taxon>Pseudomonadati</taxon>
        <taxon>Pseudomonadota</taxon>
        <taxon>Alphaproteobacteria</taxon>
        <taxon>Hyphomonadales</taxon>
        <taxon>Hyphomonadaceae</taxon>
        <taxon>Henriciella</taxon>
    </lineage>
</organism>
<dbReference type="GO" id="GO:0003677">
    <property type="term" value="F:DNA binding"/>
    <property type="evidence" value="ECO:0007669"/>
    <property type="project" value="UniProtKB-UniRule"/>
</dbReference>
<dbReference type="SUPFAM" id="SSF56349">
    <property type="entry name" value="DNA breaking-rejoining enzymes"/>
    <property type="match status" value="1"/>
</dbReference>
<comment type="caution">
    <text evidence="8">The sequence shown here is derived from an EMBL/GenBank/DDBJ whole genome shotgun (WGS) entry which is preliminary data.</text>
</comment>
<dbReference type="InterPro" id="IPR046668">
    <property type="entry name" value="DUF6538"/>
</dbReference>
<evidence type="ECO:0000256" key="2">
    <source>
        <dbReference type="ARBA" id="ARBA00022908"/>
    </source>
</evidence>
<dbReference type="GO" id="GO:0006310">
    <property type="term" value="P:DNA recombination"/>
    <property type="evidence" value="ECO:0007669"/>
    <property type="project" value="UniProtKB-KW"/>
</dbReference>
<name>A0A399QNP7_9PROT</name>
<reference evidence="8 9" key="1">
    <citation type="submission" date="2018-08" db="EMBL/GenBank/DDBJ databases">
        <title>Henriciella mobilis sp. nov., isolated from seawater.</title>
        <authorList>
            <person name="Cheng H."/>
            <person name="Wu Y.-H."/>
            <person name="Xu X.-W."/>
            <person name="Guo L.-L."/>
        </authorList>
    </citation>
    <scope>NUCLEOTIDE SEQUENCE [LARGE SCALE GENOMIC DNA]</scope>
    <source>
        <strain evidence="8 9">CCUG66934</strain>
    </source>
</reference>
<dbReference type="InterPro" id="IPR002104">
    <property type="entry name" value="Integrase_catalytic"/>
</dbReference>
<dbReference type="OrthoDB" id="7222937at2"/>
<evidence type="ECO:0000256" key="3">
    <source>
        <dbReference type="ARBA" id="ARBA00023125"/>
    </source>
</evidence>
<accession>A0A399QNP7</accession>
<proteinExistence type="inferred from homology"/>
<dbReference type="Proteomes" id="UP000265431">
    <property type="component" value="Unassembled WGS sequence"/>
</dbReference>
<dbReference type="PANTHER" id="PTHR30349:SF41">
    <property type="entry name" value="INTEGRASE_RECOMBINASE PROTEIN MJ0367-RELATED"/>
    <property type="match status" value="1"/>
</dbReference>
<dbReference type="Gene3D" id="1.10.443.10">
    <property type="entry name" value="Intergrase catalytic core"/>
    <property type="match status" value="1"/>
</dbReference>
<dbReference type="PROSITE" id="PS51898">
    <property type="entry name" value="TYR_RECOMBINASE"/>
    <property type="match status" value="1"/>
</dbReference>
<feature type="domain" description="Tyr recombinase" evidence="6">
    <location>
        <begin position="275"/>
        <end position="456"/>
    </location>
</feature>
<evidence type="ECO:0000313" key="8">
    <source>
        <dbReference type="EMBL" id="RIJ20543.1"/>
    </source>
</evidence>
<protein>
    <recommendedName>
        <fullName evidence="10">Integrase</fullName>
    </recommendedName>
</protein>
<dbReference type="AlphaFoldDB" id="A0A399QNP7"/>
<dbReference type="EMBL" id="QWGB01000014">
    <property type="protein sequence ID" value="RIJ20543.1"/>
    <property type="molecule type" value="Genomic_DNA"/>
</dbReference>
<dbReference type="GO" id="GO:0015074">
    <property type="term" value="P:DNA integration"/>
    <property type="evidence" value="ECO:0007669"/>
    <property type="project" value="UniProtKB-KW"/>
</dbReference>
<dbReference type="Pfam" id="PF20172">
    <property type="entry name" value="DUF6538"/>
    <property type="match status" value="1"/>
</dbReference>
<gene>
    <name evidence="8" type="ORF">D1224_15650</name>
</gene>
<evidence type="ECO:0000256" key="4">
    <source>
        <dbReference type="ARBA" id="ARBA00023172"/>
    </source>
</evidence>
<keyword evidence="4" id="KW-0233">DNA recombination</keyword>
<dbReference type="Pfam" id="PF00589">
    <property type="entry name" value="Phage_integrase"/>
    <property type="match status" value="1"/>
</dbReference>
<keyword evidence="9" id="KW-1185">Reference proteome</keyword>
<sequence length="483" mass="53970">MCGGYSDMLMKIDYLQRRGGKLRYRRRIPEDIRPYFGGRAEIVQSLGLNAGDEAKAIALIKRIDRDISVQFLEAARAAHRKEDPAVLAKLAEEWAIANKFLGVDRSGLENPYDPKGPSNYDTWLDGTIHAAEQKIGTERELDLSDLSLEDQYRIETVKSGKRVTAPLTIETAIETYATMRHAGELPKAESAAFSQLREWLGKSSTRYLSELSRSMAREFLGHLANARQQRAGTIRRRLNSLRALWSFSIDHYELTFANPWARLEVPVATELKPVEERLPFNAAHWDKIDTLLMQASGDIRDVLLLLKFTGCRPLEIAGLAVDDVVRMDGLTCLRIRKNEFRRIKNRESDRLVPLVDPQAVSVIERRLGETGSLFPETLHGTSNLSARLNHAIRKAGIPQSSRLTAYSIRHSVTEALRVAGAPDHHMKAILGHADATTTARYGAGGVDVSDLARSLQMAQAHLGKVPLHIYEAEELLDVDATPI</sequence>
<evidence type="ECO:0000259" key="7">
    <source>
        <dbReference type="PROSITE" id="PS51900"/>
    </source>
</evidence>
<feature type="domain" description="Core-binding (CB)" evidence="7">
    <location>
        <begin position="167"/>
        <end position="249"/>
    </location>
</feature>
<evidence type="ECO:0008006" key="10">
    <source>
        <dbReference type="Google" id="ProtNLM"/>
    </source>
</evidence>
<keyword evidence="2" id="KW-0229">DNA integration</keyword>
<keyword evidence="3 5" id="KW-0238">DNA-binding</keyword>
<dbReference type="InterPro" id="IPR050090">
    <property type="entry name" value="Tyrosine_recombinase_XerCD"/>
</dbReference>
<dbReference type="InterPro" id="IPR044068">
    <property type="entry name" value="CB"/>
</dbReference>
<dbReference type="Gene3D" id="1.10.150.130">
    <property type="match status" value="1"/>
</dbReference>
<evidence type="ECO:0000259" key="6">
    <source>
        <dbReference type="PROSITE" id="PS51898"/>
    </source>
</evidence>
<evidence type="ECO:0000313" key="9">
    <source>
        <dbReference type="Proteomes" id="UP000265431"/>
    </source>
</evidence>
<dbReference type="InterPro" id="IPR013762">
    <property type="entry name" value="Integrase-like_cat_sf"/>
</dbReference>